<dbReference type="RefSeq" id="WP_003445519.1">
    <property type="nucleotide sequence ID" value="NZ_ANZB01000007.1"/>
</dbReference>
<evidence type="ECO:0000259" key="1">
    <source>
        <dbReference type="Pfam" id="PF07929"/>
    </source>
</evidence>
<feature type="domain" description="Plasmid pRiA4b Orf3-like" evidence="1">
    <location>
        <begin position="59"/>
        <end position="177"/>
    </location>
</feature>
<dbReference type="AlphaFoldDB" id="A0A0H3J5C1"/>
<dbReference type="SUPFAM" id="SSF159941">
    <property type="entry name" value="MM3350-like"/>
    <property type="match status" value="1"/>
</dbReference>
<dbReference type="PANTHER" id="PTHR41878">
    <property type="entry name" value="LEXA REPRESSOR-RELATED"/>
    <property type="match status" value="1"/>
</dbReference>
<proteinExistence type="predicted"/>
<dbReference type="InterPro" id="IPR012912">
    <property type="entry name" value="Plasmid_pRiA4b_Orf3-like"/>
</dbReference>
<reference evidence="2 5" key="1">
    <citation type="journal article" date="2015" name="Genome Announc.">
        <title>Complete Genome Sequence of the Nitrogen-Fixing and Solvent-Producing Clostridium pasteurianum DSM 525.</title>
        <authorList>
            <person name="Poehlein A."/>
            <person name="Grosse-Honebrink A."/>
            <person name="Zhang Y."/>
            <person name="Minton N.P."/>
            <person name="Daniel R."/>
        </authorList>
    </citation>
    <scope>NUCLEOTIDE SEQUENCE [LARGE SCALE GENOMIC DNA]</scope>
    <source>
        <strain evidence="2">DSM 525</strain>
        <strain evidence="5">DSM 525 / ATCC 6013</strain>
    </source>
</reference>
<dbReference type="Proteomes" id="UP000030905">
    <property type="component" value="Chromosome"/>
</dbReference>
<evidence type="ECO:0000313" key="3">
    <source>
        <dbReference type="EMBL" id="KRU10833.1"/>
    </source>
</evidence>
<name>A0A0H3J5C1_CLOPA</name>
<reference evidence="3" key="2">
    <citation type="submission" date="2015-10" db="EMBL/GenBank/DDBJ databases">
        <title>Improved Draft Genome Sequence of Clostridium pasteurianum Strain ATCC 6013 (DSM 525) Using a Hybrid Next-Generation Sequencing Approach.</title>
        <authorList>
            <person name="Pyne M.E."/>
            <person name="Utturkar S.M."/>
            <person name="Brown S.D."/>
            <person name="Moo-Young M."/>
            <person name="Chung D.A."/>
            <person name="Chou P.C."/>
        </authorList>
    </citation>
    <scope>NUCLEOTIDE SEQUENCE</scope>
    <source>
        <strain evidence="3">ATCC 6013</strain>
    </source>
</reference>
<dbReference type="InterPro" id="IPR024047">
    <property type="entry name" value="MM3350-like_sf"/>
</dbReference>
<dbReference type="KEGG" id="cpae:CPAST_c31050"/>
<keyword evidence="5" id="KW-1185">Reference proteome</keyword>
<evidence type="ECO:0000313" key="5">
    <source>
        <dbReference type="Proteomes" id="UP000030905"/>
    </source>
</evidence>
<evidence type="ECO:0000313" key="4">
    <source>
        <dbReference type="Proteomes" id="UP000028042"/>
    </source>
</evidence>
<gene>
    <name evidence="2" type="ORF">CLPA_c31050</name>
    <name evidence="3" type="ORF">CP6013_00080</name>
</gene>
<evidence type="ECO:0000313" key="2">
    <source>
        <dbReference type="EMBL" id="AJA53159.1"/>
    </source>
</evidence>
<protein>
    <submittedName>
        <fullName evidence="2">Plasmid pRiA4b ORF-3 family protein</fullName>
    </submittedName>
</protein>
<dbReference type="EMBL" id="CP009268">
    <property type="protein sequence ID" value="AJA53159.1"/>
    <property type="molecule type" value="Genomic_DNA"/>
</dbReference>
<dbReference type="PATRIC" id="fig|1262449.3.peg.2374"/>
<dbReference type="EMBL" id="JPGY02000001">
    <property type="protein sequence ID" value="KRU10833.1"/>
    <property type="molecule type" value="Genomic_DNA"/>
</dbReference>
<dbReference type="eggNOG" id="ENOG5032RSR">
    <property type="taxonomic scope" value="Bacteria"/>
</dbReference>
<dbReference type="PANTHER" id="PTHR41878:SF1">
    <property type="entry name" value="TNPR PROTEIN"/>
    <property type="match status" value="1"/>
</dbReference>
<organism evidence="2 5">
    <name type="scientific">Clostridium pasteurianum DSM 525 = ATCC 6013</name>
    <dbReference type="NCBI Taxonomy" id="1262449"/>
    <lineage>
        <taxon>Bacteria</taxon>
        <taxon>Bacillati</taxon>
        <taxon>Bacillota</taxon>
        <taxon>Clostridia</taxon>
        <taxon>Eubacteriales</taxon>
        <taxon>Clostridiaceae</taxon>
        <taxon>Clostridium</taxon>
    </lineage>
</organism>
<dbReference type="Gene3D" id="3.10.290.30">
    <property type="entry name" value="MM3350-like"/>
    <property type="match status" value="1"/>
</dbReference>
<accession>A0A0H3J5C1</accession>
<sequence>MLNKKRNLELWNIPYRRELGEWKIDFEEEFKIPFIDIFEKGVLSDTLIRNINKFISGIYTFKISLGRNNWAKIKLSSQHSLEDLHNSIQEAFDFDNDHMYAFFMDGKAWSNNKFTCSYDEEGPYVDEVKIGELNIYEKQDFLYIFDYGDDWRFNVKMFKIEEEDKITLLKPQIIEIKGKVDQYPDFDDEW</sequence>
<dbReference type="Proteomes" id="UP000028042">
    <property type="component" value="Unassembled WGS sequence"/>
</dbReference>
<dbReference type="Pfam" id="PF07929">
    <property type="entry name" value="PRiA4_ORF3"/>
    <property type="match status" value="1"/>
</dbReference>
<reference evidence="3 4" key="3">
    <citation type="journal article" name="Genome Announc.">
        <title>Improved Draft Genome Sequence of Clostridium pasteurianum Strain ATCC 6013 (DSM 525) Using a Hybrid Next-Generation Sequencing Approach.</title>
        <authorList>
            <person name="Pyne M.E."/>
            <person name="Utturkar S."/>
            <person name="Brown S.D."/>
            <person name="Moo-Young M."/>
            <person name="Chung D.A."/>
            <person name="Chou C.P."/>
        </authorList>
    </citation>
    <scope>NUCLEOTIDE SEQUENCE [LARGE SCALE GENOMIC DNA]</scope>
    <source>
        <strain evidence="3 4">ATCC 6013</strain>
    </source>
</reference>
<dbReference type="KEGG" id="cpat:CLPA_c31050"/>